<dbReference type="Proteomes" id="UP000310066">
    <property type="component" value="Unassembled WGS sequence"/>
</dbReference>
<feature type="compositionally biased region" description="Acidic residues" evidence="1">
    <location>
        <begin position="578"/>
        <end position="597"/>
    </location>
</feature>
<feature type="compositionally biased region" description="Polar residues" evidence="1">
    <location>
        <begin position="49"/>
        <end position="64"/>
    </location>
</feature>
<protein>
    <recommendedName>
        <fullName evidence="2">BRCT domain-containing protein</fullName>
    </recommendedName>
</protein>
<organism evidence="3 4">
    <name type="scientific">Friedmanniomyces endolithicus</name>
    <dbReference type="NCBI Taxonomy" id="329885"/>
    <lineage>
        <taxon>Eukaryota</taxon>
        <taxon>Fungi</taxon>
        <taxon>Dikarya</taxon>
        <taxon>Ascomycota</taxon>
        <taxon>Pezizomycotina</taxon>
        <taxon>Dothideomycetes</taxon>
        <taxon>Dothideomycetidae</taxon>
        <taxon>Mycosphaerellales</taxon>
        <taxon>Teratosphaeriaceae</taxon>
        <taxon>Friedmanniomyces</taxon>
    </lineage>
</organism>
<feature type="region of interest" description="Disordered" evidence="1">
    <location>
        <begin position="1"/>
        <end position="110"/>
    </location>
</feature>
<dbReference type="Gene3D" id="3.40.50.10190">
    <property type="entry name" value="BRCT domain"/>
    <property type="match status" value="1"/>
</dbReference>
<dbReference type="OrthoDB" id="2384350at2759"/>
<dbReference type="InterPro" id="IPR001357">
    <property type="entry name" value="BRCT_dom"/>
</dbReference>
<feature type="compositionally biased region" description="Low complexity" evidence="1">
    <location>
        <begin position="863"/>
        <end position="878"/>
    </location>
</feature>
<dbReference type="InterPro" id="IPR036420">
    <property type="entry name" value="BRCT_dom_sf"/>
</dbReference>
<dbReference type="CDD" id="cd17716">
    <property type="entry name" value="BRCT_microcephalin_rpt1"/>
    <property type="match status" value="1"/>
</dbReference>
<feature type="compositionally biased region" description="Basic residues" evidence="1">
    <location>
        <begin position="75"/>
        <end position="85"/>
    </location>
</feature>
<feature type="compositionally biased region" description="Polar residues" evidence="1">
    <location>
        <begin position="651"/>
        <end position="663"/>
    </location>
</feature>
<dbReference type="PROSITE" id="PS50172">
    <property type="entry name" value="BRCT"/>
    <property type="match status" value="1"/>
</dbReference>
<feature type="compositionally biased region" description="Basic and acidic residues" evidence="1">
    <location>
        <begin position="1137"/>
        <end position="1147"/>
    </location>
</feature>
<dbReference type="AlphaFoldDB" id="A0A4U0ULC3"/>
<dbReference type="EMBL" id="NAJP01000064">
    <property type="protein sequence ID" value="TKA35992.1"/>
    <property type="molecule type" value="Genomic_DNA"/>
</dbReference>
<feature type="region of interest" description="Disordered" evidence="1">
    <location>
        <begin position="909"/>
        <end position="962"/>
    </location>
</feature>
<sequence length="1197" mass="128972">MVSTRRMAQIEPVADMAEVDRNNTLWKKPVRRATAKKPETEAKAKTTRSKTPTASTENDATSHIEQPAPALQAKPTRRGPTRPRKVIQESAAEESVEPLARAARGTKASAGKFQTVEPVAHEPDVPAAAQLKITRRTRATATTAKPLSPKKITQVAKARTTRAAARKSVSAMGAASKATVTGKVGNRKRKAADKNAEVSTCSPLESDAPDTVVMPSTPAKTMSPRKSPAKISTKAMSEVSMSSRATTPSDSPAPNLEDINDANEYYGSREDDFASEVGSIDELVRANENSEDELCGPKTPMKRTTSSGAEARYRESVKKSIQQRAESPRPQTPVKTTAVSRRPLATPRTRPPRGQPAAQQTNDCAMTAVRIGDKAAALTQEIMRDTPVEQETQLSSVPVEASLLDCDSTGCDDAASETGVEPCVAGLDVGDVEVEDIPTSDAFSSPGSASDIQHEDLNETIIVHDGEEEAPTAVHFRLAGSFDTDDTVLVTQDREEELVDLDTDIEASETDMSAPHAVKPETIIWDNIRQDLTIPLNFEALDFAPTEPPSVDCSVAERDLIDGRRSLASHEDTIVGCEDMEQQEDDESNSDSEDDSNEPANPTINFNDFIDLRSLSEPTRNFQLPVPSTQIVEEVTETIGEAPLRPDDNIESANSRVEVSEPTTKLAHEDPRLEEEEHARQGLAEESDDSTLPHYALPTISFDARRKSLPAITYRTPTKAGTRPSTSDGASAPRIRLMSKWSSSTARSSEAASEAASYAAPIDMKDANVATPQHKRSYPASFTATPAAAPQERYPRMGGRSRYEDHAKTAVQPSRFRTPVQKPARRPATAKKSTADVVTPCASTLRPRAIAISAATLVPLPVTPQTPVSHTTPSTGTPVPTPSERFPRMPPRANYEGHAKTVAAPRFQTPSRTPAKHASTIQKHGSLRKIALKNTPPMPSHTPIRTPLKPPATTPSQAPMTPHPAAPLHAVVALVEIYTLEGASASTPFIALLRRLGAKTTKIWSESVTHVVFKDGSPTTLQRVRVHNQEVEATGKGKRVHCVNSRWVSDCDAEGQRMGEESEVYVVDVAEVPRAGRRRRKSMEPAALVNLGGNVVRGRKGSGGRGSLGRTSLMCIETPGGKKGVDVMAGITPAVDQADKENARDEASSPVTPAYLAAPETLVQQTAPINRMRKLGSKTKDAAKLRRLTFFNGAARA</sequence>
<feature type="compositionally biased region" description="Low complexity" evidence="1">
    <location>
        <begin position="155"/>
        <end position="171"/>
    </location>
</feature>
<dbReference type="SUPFAM" id="SSF52113">
    <property type="entry name" value="BRCT domain"/>
    <property type="match status" value="1"/>
</dbReference>
<evidence type="ECO:0000259" key="2">
    <source>
        <dbReference type="PROSITE" id="PS50172"/>
    </source>
</evidence>
<feature type="compositionally biased region" description="Polar residues" evidence="1">
    <location>
        <begin position="239"/>
        <end position="252"/>
    </location>
</feature>
<comment type="caution">
    <text evidence="3">The sequence shown here is derived from an EMBL/GenBank/DDBJ whole genome shotgun (WGS) entry which is preliminary data.</text>
</comment>
<dbReference type="STRING" id="329885.A0A4U0ULC3"/>
<evidence type="ECO:0000313" key="4">
    <source>
        <dbReference type="Proteomes" id="UP000310066"/>
    </source>
</evidence>
<feature type="region of interest" description="Disordered" evidence="1">
    <location>
        <begin position="1137"/>
        <end position="1156"/>
    </location>
</feature>
<name>A0A4U0ULC3_9PEZI</name>
<proteinExistence type="predicted"/>
<feature type="compositionally biased region" description="Basic and acidic residues" evidence="1">
    <location>
        <begin position="666"/>
        <end position="680"/>
    </location>
</feature>
<gene>
    <name evidence="3" type="ORF">B0A54_12216</name>
</gene>
<accession>A0A4U0ULC3</accession>
<feature type="region of interest" description="Disordered" evidence="1">
    <location>
        <begin position="639"/>
        <end position="691"/>
    </location>
</feature>
<feature type="region of interest" description="Disordered" evidence="1">
    <location>
        <begin position="286"/>
        <end position="361"/>
    </location>
</feature>
<feature type="domain" description="BRCT" evidence="2">
    <location>
        <begin position="992"/>
        <end position="1065"/>
    </location>
</feature>
<feature type="region of interest" description="Disordered" evidence="1">
    <location>
        <begin position="863"/>
        <end position="886"/>
    </location>
</feature>
<feature type="region of interest" description="Disordered" evidence="1">
    <location>
        <begin position="571"/>
        <end position="606"/>
    </location>
</feature>
<feature type="region of interest" description="Disordered" evidence="1">
    <location>
        <begin position="776"/>
        <end position="799"/>
    </location>
</feature>
<feature type="region of interest" description="Disordered" evidence="1">
    <location>
        <begin position="136"/>
        <end position="272"/>
    </location>
</feature>
<evidence type="ECO:0000313" key="3">
    <source>
        <dbReference type="EMBL" id="TKA35992.1"/>
    </source>
</evidence>
<reference evidence="3 4" key="1">
    <citation type="submission" date="2017-03" db="EMBL/GenBank/DDBJ databases">
        <title>Genomes of endolithic fungi from Antarctica.</title>
        <authorList>
            <person name="Coleine C."/>
            <person name="Masonjones S."/>
            <person name="Stajich J.E."/>
        </authorList>
    </citation>
    <scope>NUCLEOTIDE SEQUENCE [LARGE SCALE GENOMIC DNA]</scope>
    <source>
        <strain evidence="3 4">CCFEE 5311</strain>
    </source>
</reference>
<evidence type="ECO:0000256" key="1">
    <source>
        <dbReference type="SAM" id="MobiDB-lite"/>
    </source>
</evidence>